<dbReference type="InterPro" id="IPR013078">
    <property type="entry name" value="His_Pase_superF_clade-1"/>
</dbReference>
<dbReference type="SUPFAM" id="SSF53254">
    <property type="entry name" value="Phosphoglycerate mutase-like"/>
    <property type="match status" value="1"/>
</dbReference>
<dbReference type="SMART" id="SM00855">
    <property type="entry name" value="PGAM"/>
    <property type="match status" value="1"/>
</dbReference>
<dbReference type="GO" id="GO:0016787">
    <property type="term" value="F:hydrolase activity"/>
    <property type="evidence" value="ECO:0007669"/>
    <property type="project" value="UniProtKB-KW"/>
</dbReference>
<dbReference type="PANTHER" id="PTHR20935">
    <property type="entry name" value="PHOSPHOGLYCERATE MUTASE-RELATED"/>
    <property type="match status" value="1"/>
</dbReference>
<dbReference type="CDD" id="cd07067">
    <property type="entry name" value="HP_PGM_like"/>
    <property type="match status" value="1"/>
</dbReference>
<dbReference type="Gene3D" id="3.40.50.1240">
    <property type="entry name" value="Phosphoglycerate mutase-like"/>
    <property type="match status" value="1"/>
</dbReference>
<evidence type="ECO:0000256" key="1">
    <source>
        <dbReference type="ARBA" id="ARBA00022801"/>
    </source>
</evidence>
<proteinExistence type="predicted"/>
<dbReference type="AlphaFoldDB" id="A0A5K7Z1T4"/>
<dbReference type="Proteomes" id="UP000427769">
    <property type="component" value="Chromosome"/>
</dbReference>
<accession>A0A5K7Z1T4</accession>
<name>A0A5K7Z1T4_9BACT</name>
<dbReference type="KEGG" id="dwd:DSCW_20920"/>
<dbReference type="EMBL" id="AP021875">
    <property type="protein sequence ID" value="BBO74675.1"/>
    <property type="molecule type" value="Genomic_DNA"/>
</dbReference>
<dbReference type="InterPro" id="IPR051021">
    <property type="entry name" value="Mito_Ser/Thr_phosphatase"/>
</dbReference>
<evidence type="ECO:0000313" key="3">
    <source>
        <dbReference type="Proteomes" id="UP000427769"/>
    </source>
</evidence>
<protein>
    <submittedName>
        <fullName evidence="2">Phosphoglycerate mutase</fullName>
    </submittedName>
</protein>
<organism evidence="2 3">
    <name type="scientific">Desulfosarcina widdelii</name>
    <dbReference type="NCBI Taxonomy" id="947919"/>
    <lineage>
        <taxon>Bacteria</taxon>
        <taxon>Pseudomonadati</taxon>
        <taxon>Thermodesulfobacteriota</taxon>
        <taxon>Desulfobacteria</taxon>
        <taxon>Desulfobacterales</taxon>
        <taxon>Desulfosarcinaceae</taxon>
        <taxon>Desulfosarcina</taxon>
    </lineage>
</organism>
<keyword evidence="3" id="KW-1185">Reference proteome</keyword>
<sequence length="236" mass="25741">MGTLYLIRHGQASFGAADYDDLSELGRRQARVLGRFMAGAGIRFDACWSGSLRRQRQTAAEMAESYRQAGIAMPRPSENPVLDEYDYETVLRTLIPIILEEDPVFGKAVGDMLSDRRIFQNVFGRVMTRWASGCDRLDALPSWEGFCSRAAAGIQEMLNGCPGGGRVAVFTSGGPIAAMVGRVLGLAPEMAIALSWQLVNASITRFKFSRGRTGLDTFNEKGHLAPPAGEGLVTYR</sequence>
<evidence type="ECO:0000313" key="2">
    <source>
        <dbReference type="EMBL" id="BBO74675.1"/>
    </source>
</evidence>
<dbReference type="RefSeq" id="WP_155303679.1">
    <property type="nucleotide sequence ID" value="NZ_AP021875.1"/>
</dbReference>
<gene>
    <name evidence="2" type="ORF">DSCW_20920</name>
</gene>
<dbReference type="Pfam" id="PF00300">
    <property type="entry name" value="His_Phos_1"/>
    <property type="match status" value="1"/>
</dbReference>
<reference evidence="2 3" key="1">
    <citation type="submission" date="2019-11" db="EMBL/GenBank/DDBJ databases">
        <title>Comparative genomics of hydrocarbon-degrading Desulfosarcina strains.</title>
        <authorList>
            <person name="Watanabe M."/>
            <person name="Kojima H."/>
            <person name="Fukui M."/>
        </authorList>
    </citation>
    <scope>NUCLEOTIDE SEQUENCE [LARGE SCALE GENOMIC DNA]</scope>
    <source>
        <strain evidence="2 3">PP31</strain>
    </source>
</reference>
<dbReference type="PANTHER" id="PTHR20935:SF0">
    <property type="entry name" value="SERINE_THREONINE-PROTEIN PHOSPHATASE PGAM5, MITOCHONDRIAL"/>
    <property type="match status" value="1"/>
</dbReference>
<keyword evidence="1" id="KW-0378">Hydrolase</keyword>
<dbReference type="OrthoDB" id="280692at2"/>
<dbReference type="InterPro" id="IPR029033">
    <property type="entry name" value="His_PPase_superfam"/>
</dbReference>